<feature type="domain" description="HTH lysR-type" evidence="5">
    <location>
        <begin position="1"/>
        <end position="53"/>
    </location>
</feature>
<evidence type="ECO:0000256" key="1">
    <source>
        <dbReference type="ARBA" id="ARBA00009437"/>
    </source>
</evidence>
<keyword evidence="3" id="KW-0238">DNA-binding</keyword>
<dbReference type="PRINTS" id="PR00039">
    <property type="entry name" value="HTHLYSR"/>
</dbReference>
<gene>
    <name evidence="6" type="ORF">OEZ49_20175</name>
</gene>
<dbReference type="Gene3D" id="3.40.190.10">
    <property type="entry name" value="Periplasmic binding protein-like II"/>
    <property type="match status" value="2"/>
</dbReference>
<evidence type="ECO:0000256" key="4">
    <source>
        <dbReference type="ARBA" id="ARBA00023163"/>
    </source>
</evidence>
<evidence type="ECO:0000256" key="2">
    <source>
        <dbReference type="ARBA" id="ARBA00023015"/>
    </source>
</evidence>
<comment type="similarity">
    <text evidence="1">Belongs to the LysR transcriptional regulatory family.</text>
</comment>
<keyword evidence="7" id="KW-1185">Reference proteome</keyword>
<dbReference type="PANTHER" id="PTHR30537">
    <property type="entry name" value="HTH-TYPE TRANSCRIPTIONAL REGULATOR"/>
    <property type="match status" value="1"/>
</dbReference>
<keyword evidence="4" id="KW-0804">Transcription</keyword>
<dbReference type="EMBL" id="JAOVQN010000027">
    <property type="protein sequence ID" value="MCU9840086.1"/>
    <property type="molecule type" value="Genomic_DNA"/>
</dbReference>
<dbReference type="Pfam" id="PF03466">
    <property type="entry name" value="LysR_substrate"/>
    <property type="match status" value="1"/>
</dbReference>
<protein>
    <submittedName>
        <fullName evidence="6">LysR substrate-binding domain-containing protein</fullName>
    </submittedName>
</protein>
<evidence type="ECO:0000313" key="7">
    <source>
        <dbReference type="Proteomes" id="UP001321014"/>
    </source>
</evidence>
<keyword evidence="2" id="KW-0805">Transcription regulation</keyword>
<comment type="caution">
    <text evidence="6">The sequence shown here is derived from an EMBL/GenBank/DDBJ whole genome shotgun (WGS) entry which is preliminary data.</text>
</comment>
<dbReference type="InterPro" id="IPR058163">
    <property type="entry name" value="LysR-type_TF_proteobact-type"/>
</dbReference>
<reference evidence="6 7" key="1">
    <citation type="submission" date="2022-10" db="EMBL/GenBank/DDBJ databases">
        <title>Ruegeria sp. nov., isolated from ocean surface water.</title>
        <authorList>
            <person name="He W."/>
            <person name="Wang L."/>
            <person name="Zhang D.-F."/>
        </authorList>
    </citation>
    <scope>NUCLEOTIDE SEQUENCE [LARGE SCALE GENOMIC DNA]</scope>
    <source>
        <strain evidence="6 7">WL0004</strain>
    </source>
</reference>
<organism evidence="6 7">
    <name type="scientific">Ruegeria marisflavi</name>
    <dbReference type="NCBI Taxonomy" id="2984152"/>
    <lineage>
        <taxon>Bacteria</taxon>
        <taxon>Pseudomonadati</taxon>
        <taxon>Pseudomonadota</taxon>
        <taxon>Alphaproteobacteria</taxon>
        <taxon>Rhodobacterales</taxon>
        <taxon>Roseobacteraceae</taxon>
        <taxon>Ruegeria</taxon>
    </lineage>
</organism>
<accession>A0ABT2WW18</accession>
<dbReference type="Gene3D" id="1.10.10.10">
    <property type="entry name" value="Winged helix-like DNA-binding domain superfamily/Winged helix DNA-binding domain"/>
    <property type="match status" value="1"/>
</dbReference>
<sequence>MRALEATLRLGSFSEAATELGVTPAAVGQRVRTLEEYLGRELFIRTPSGLKAQEDVRNVETLLTNSFSGLAAALNELKNRNPGSRISVTLPASFVENWLTSLISEFYQRHASVDMRLDASNRDVDLATENFDFAVRYGAPPGDQLEGVVLFGDYVLPVCSPEFARQHAINPFSRSLKNIPLIHVTDRTKDPSWVGFDGWGQAFGFDEEHLGQGVHFSKVSSGLQAAIAGQGLVLCGLVEAFNSIRSGLLVAPFGPKMSCKTDGMYRLLWVRDHPMGKIQRDFREWLLEKAAVLKNESESFLNGGFE</sequence>
<dbReference type="InterPro" id="IPR036390">
    <property type="entry name" value="WH_DNA-bd_sf"/>
</dbReference>
<dbReference type="InterPro" id="IPR036388">
    <property type="entry name" value="WH-like_DNA-bd_sf"/>
</dbReference>
<evidence type="ECO:0000313" key="6">
    <source>
        <dbReference type="EMBL" id="MCU9840086.1"/>
    </source>
</evidence>
<dbReference type="PROSITE" id="PS50931">
    <property type="entry name" value="HTH_LYSR"/>
    <property type="match status" value="1"/>
</dbReference>
<dbReference type="SUPFAM" id="SSF46785">
    <property type="entry name" value="Winged helix' DNA-binding domain"/>
    <property type="match status" value="1"/>
</dbReference>
<dbReference type="Pfam" id="PF00126">
    <property type="entry name" value="HTH_1"/>
    <property type="match status" value="1"/>
</dbReference>
<dbReference type="SUPFAM" id="SSF53850">
    <property type="entry name" value="Periplasmic binding protein-like II"/>
    <property type="match status" value="1"/>
</dbReference>
<proteinExistence type="inferred from homology"/>
<dbReference type="InterPro" id="IPR000847">
    <property type="entry name" value="LysR_HTH_N"/>
</dbReference>
<dbReference type="InterPro" id="IPR005119">
    <property type="entry name" value="LysR_subst-bd"/>
</dbReference>
<evidence type="ECO:0000256" key="3">
    <source>
        <dbReference type="ARBA" id="ARBA00023125"/>
    </source>
</evidence>
<name>A0ABT2WW18_9RHOB</name>
<dbReference type="Proteomes" id="UP001321014">
    <property type="component" value="Unassembled WGS sequence"/>
</dbReference>
<evidence type="ECO:0000259" key="5">
    <source>
        <dbReference type="PROSITE" id="PS50931"/>
    </source>
</evidence>
<dbReference type="PANTHER" id="PTHR30537:SF26">
    <property type="entry name" value="GLYCINE CLEAVAGE SYSTEM TRANSCRIPTIONAL ACTIVATOR"/>
    <property type="match status" value="1"/>
</dbReference>